<dbReference type="SMART" id="SM00346">
    <property type="entry name" value="HTH_ICLR"/>
    <property type="match status" value="1"/>
</dbReference>
<name>A0A1X7NFZ3_9HYPH</name>
<dbReference type="GO" id="GO:0003700">
    <property type="term" value="F:DNA-binding transcription factor activity"/>
    <property type="evidence" value="ECO:0007669"/>
    <property type="project" value="TreeGrafter"/>
</dbReference>
<dbReference type="Pfam" id="PF01614">
    <property type="entry name" value="IclR_C"/>
    <property type="match status" value="1"/>
</dbReference>
<dbReference type="AlphaFoldDB" id="A0A1X7NFZ3"/>
<evidence type="ECO:0000259" key="5">
    <source>
        <dbReference type="PROSITE" id="PS51078"/>
    </source>
</evidence>
<dbReference type="InterPro" id="IPR005471">
    <property type="entry name" value="Tscrpt_reg_IclR_N"/>
</dbReference>
<dbReference type="Proteomes" id="UP000193083">
    <property type="component" value="Unassembled WGS sequence"/>
</dbReference>
<dbReference type="PROSITE" id="PS51078">
    <property type="entry name" value="ICLR_ED"/>
    <property type="match status" value="1"/>
</dbReference>
<dbReference type="InterPro" id="IPR050707">
    <property type="entry name" value="HTH_MetabolicPath_Reg"/>
</dbReference>
<dbReference type="GO" id="GO:0003677">
    <property type="term" value="F:DNA binding"/>
    <property type="evidence" value="ECO:0007669"/>
    <property type="project" value="UniProtKB-KW"/>
</dbReference>
<gene>
    <name evidence="6" type="ORF">SAMN02982922_1723</name>
</gene>
<keyword evidence="2" id="KW-0238">DNA-binding</keyword>
<evidence type="ECO:0000313" key="6">
    <source>
        <dbReference type="EMBL" id="SMH36272.1"/>
    </source>
</evidence>
<keyword evidence="3" id="KW-0804">Transcription</keyword>
<dbReference type="InterPro" id="IPR036390">
    <property type="entry name" value="WH_DNA-bd_sf"/>
</dbReference>
<dbReference type="Gene3D" id="1.10.10.10">
    <property type="entry name" value="Winged helix-like DNA-binding domain superfamily/Winged helix DNA-binding domain"/>
    <property type="match status" value="1"/>
</dbReference>
<accession>A0A1X7NFZ3</accession>
<keyword evidence="1" id="KW-0805">Transcription regulation</keyword>
<feature type="domain" description="HTH iclR-type" evidence="4">
    <location>
        <begin position="6"/>
        <end position="68"/>
    </location>
</feature>
<evidence type="ECO:0000259" key="4">
    <source>
        <dbReference type="PROSITE" id="PS51077"/>
    </source>
</evidence>
<keyword evidence="7" id="KW-1185">Reference proteome</keyword>
<evidence type="ECO:0000256" key="2">
    <source>
        <dbReference type="ARBA" id="ARBA00023125"/>
    </source>
</evidence>
<dbReference type="InterPro" id="IPR014757">
    <property type="entry name" value="Tscrpt_reg_IclR_C"/>
</dbReference>
<sequence length="259" mass="29036">MLSAQVKSATRAIEILELFKRVRQPKGMSEVANALGYPASSTTVLLKTLVKLGYLNYDRNERVYFPTPKVTSLGEWIPRALFGNSRILDAMRDLQSATGEGISLNTKNDIYLQYIQVIYSVHAVRFDIDEGALRLLTQSAAGWTLMSTLPDERIDNLVRRANIATEKAADRVKIPEIMARIREIREQGYAWAENIPFLGGATLCALLPTTIQGQPVVLTLGGALERMRLNRERYLAALRRAVKSVTPKDPFDQPIDIEF</sequence>
<dbReference type="SUPFAM" id="SSF46785">
    <property type="entry name" value="Winged helix' DNA-binding domain"/>
    <property type="match status" value="1"/>
</dbReference>
<feature type="domain" description="IclR-ED" evidence="5">
    <location>
        <begin position="69"/>
        <end position="259"/>
    </location>
</feature>
<dbReference type="PANTHER" id="PTHR30136">
    <property type="entry name" value="HELIX-TURN-HELIX TRANSCRIPTIONAL REGULATOR, ICLR FAMILY"/>
    <property type="match status" value="1"/>
</dbReference>
<dbReference type="OrthoDB" id="1634354at2"/>
<dbReference type="RefSeq" id="WP_085463794.1">
    <property type="nucleotide sequence ID" value="NZ_FXBL01000004.1"/>
</dbReference>
<dbReference type="Pfam" id="PF09339">
    <property type="entry name" value="HTH_IclR"/>
    <property type="match status" value="1"/>
</dbReference>
<dbReference type="GO" id="GO:0045892">
    <property type="term" value="P:negative regulation of DNA-templated transcription"/>
    <property type="evidence" value="ECO:0007669"/>
    <property type="project" value="TreeGrafter"/>
</dbReference>
<proteinExistence type="predicted"/>
<dbReference type="Gene3D" id="3.30.450.40">
    <property type="match status" value="1"/>
</dbReference>
<dbReference type="PROSITE" id="PS51077">
    <property type="entry name" value="HTH_ICLR"/>
    <property type="match status" value="1"/>
</dbReference>
<dbReference type="PANTHER" id="PTHR30136:SF35">
    <property type="entry name" value="HTH-TYPE TRANSCRIPTIONAL REGULATOR RV1719"/>
    <property type="match status" value="1"/>
</dbReference>
<dbReference type="EMBL" id="FXBL01000004">
    <property type="protein sequence ID" value="SMH36272.1"/>
    <property type="molecule type" value="Genomic_DNA"/>
</dbReference>
<evidence type="ECO:0000256" key="1">
    <source>
        <dbReference type="ARBA" id="ARBA00023015"/>
    </source>
</evidence>
<protein>
    <submittedName>
        <fullName evidence="6">Transcriptional regulator, IclR family</fullName>
    </submittedName>
</protein>
<dbReference type="InterPro" id="IPR036388">
    <property type="entry name" value="WH-like_DNA-bd_sf"/>
</dbReference>
<evidence type="ECO:0000256" key="3">
    <source>
        <dbReference type="ARBA" id="ARBA00023163"/>
    </source>
</evidence>
<dbReference type="InterPro" id="IPR029016">
    <property type="entry name" value="GAF-like_dom_sf"/>
</dbReference>
<evidence type="ECO:0000313" key="7">
    <source>
        <dbReference type="Proteomes" id="UP000193083"/>
    </source>
</evidence>
<organism evidence="6 7">
    <name type="scientific">Mesorhizobium australicum</name>
    <dbReference type="NCBI Taxonomy" id="536018"/>
    <lineage>
        <taxon>Bacteria</taxon>
        <taxon>Pseudomonadati</taxon>
        <taxon>Pseudomonadota</taxon>
        <taxon>Alphaproteobacteria</taxon>
        <taxon>Hyphomicrobiales</taxon>
        <taxon>Phyllobacteriaceae</taxon>
        <taxon>Mesorhizobium</taxon>
    </lineage>
</organism>
<reference evidence="6 7" key="1">
    <citation type="submission" date="2017-04" db="EMBL/GenBank/DDBJ databases">
        <authorList>
            <person name="Afonso C.L."/>
            <person name="Miller P.J."/>
            <person name="Scott M.A."/>
            <person name="Spackman E."/>
            <person name="Goraichik I."/>
            <person name="Dimitrov K.M."/>
            <person name="Suarez D.L."/>
            <person name="Swayne D.E."/>
        </authorList>
    </citation>
    <scope>NUCLEOTIDE SEQUENCE [LARGE SCALE GENOMIC DNA]</scope>
    <source>
        <strain evidence="6 7">B5P</strain>
    </source>
</reference>
<dbReference type="SUPFAM" id="SSF55781">
    <property type="entry name" value="GAF domain-like"/>
    <property type="match status" value="1"/>
</dbReference>